<name>U5QJX0_GLOK1</name>
<protein>
    <recommendedName>
        <fullName evidence="3">DUF1643 domain-containing protein</fullName>
    </recommendedName>
</protein>
<dbReference type="eggNOG" id="COG4333">
    <property type="taxonomic scope" value="Bacteria"/>
</dbReference>
<dbReference type="KEGG" id="glj:GKIL_3036"/>
<dbReference type="RefSeq" id="WP_023174532.1">
    <property type="nucleotide sequence ID" value="NC_022600.1"/>
</dbReference>
<dbReference type="AlphaFoldDB" id="U5QJX0"/>
<evidence type="ECO:0000313" key="1">
    <source>
        <dbReference type="EMBL" id="AGY59282.1"/>
    </source>
</evidence>
<dbReference type="Pfam" id="PF07799">
    <property type="entry name" value="DUF1643"/>
    <property type="match status" value="1"/>
</dbReference>
<sequence>MSLLENTEQPYDIVQAALPCIAGGLGCWSEQVIEGGAVFDASGAYRYRLWRRWDQERPLLVFVLLNPSTADAHRDDPTLRRCLAFARTWGYGALEVLNLFAWRSSDPRGLTCTPDPVGPDNDLYLLAACQPQRPVILAWGNWGSLQNRNRSVLNLIAGSRLYCLGRTRSGQPRHPLYLSARLEVEPFDECLEFMKSVESPLANR</sequence>
<proteinExistence type="predicted"/>
<dbReference type="STRING" id="1183438.GKIL_3036"/>
<dbReference type="InterPro" id="IPR012441">
    <property type="entry name" value="DUF1643"/>
</dbReference>
<dbReference type="EMBL" id="CP003587">
    <property type="protein sequence ID" value="AGY59282.1"/>
    <property type="molecule type" value="Genomic_DNA"/>
</dbReference>
<evidence type="ECO:0008006" key="3">
    <source>
        <dbReference type="Google" id="ProtNLM"/>
    </source>
</evidence>
<reference evidence="1 2" key="1">
    <citation type="journal article" date="2013" name="PLoS ONE">
        <title>Cultivation and Complete Genome Sequencing of Gloeobacter kilaueensis sp. nov., from a Lava Cave in Kilauea Caldera, Hawai'i.</title>
        <authorList>
            <person name="Saw J.H."/>
            <person name="Schatz M."/>
            <person name="Brown M.V."/>
            <person name="Kunkel D.D."/>
            <person name="Foster J.S."/>
            <person name="Shick H."/>
            <person name="Christensen S."/>
            <person name="Hou S."/>
            <person name="Wan X."/>
            <person name="Donachie S.P."/>
        </authorList>
    </citation>
    <scope>NUCLEOTIDE SEQUENCE [LARGE SCALE GENOMIC DNA]</scope>
    <source>
        <strain evidence="2">JS</strain>
    </source>
</reference>
<evidence type="ECO:0000313" key="2">
    <source>
        <dbReference type="Proteomes" id="UP000017396"/>
    </source>
</evidence>
<dbReference type="HOGENOM" id="CLU_097481_0_1_3"/>
<accession>U5QJX0</accession>
<dbReference type="Proteomes" id="UP000017396">
    <property type="component" value="Chromosome"/>
</dbReference>
<gene>
    <name evidence="1" type="ORF">GKIL_3036</name>
</gene>
<organism evidence="1 2">
    <name type="scientific">Gloeobacter kilaueensis (strain ATCC BAA-2537 / CCAP 1431/1 / ULC 316 / JS1)</name>
    <dbReference type="NCBI Taxonomy" id="1183438"/>
    <lineage>
        <taxon>Bacteria</taxon>
        <taxon>Bacillati</taxon>
        <taxon>Cyanobacteriota</taxon>
        <taxon>Cyanophyceae</taxon>
        <taxon>Gloeobacterales</taxon>
        <taxon>Gloeobacteraceae</taxon>
        <taxon>Gloeobacter</taxon>
    </lineage>
</organism>
<keyword evidence="2" id="KW-1185">Reference proteome</keyword>